<dbReference type="GO" id="GO:0008017">
    <property type="term" value="F:microtubule binding"/>
    <property type="evidence" value="ECO:0007669"/>
    <property type="project" value="InterPro"/>
</dbReference>
<dbReference type="WBParaSite" id="SMRG1_39380.3">
    <property type="protein sequence ID" value="SMRG1_39380.3"/>
    <property type="gene ID" value="SMRG1_39380"/>
</dbReference>
<feature type="compositionally biased region" description="Basic and acidic residues" evidence="6">
    <location>
        <begin position="2171"/>
        <end position="2193"/>
    </location>
</feature>
<feature type="region of interest" description="Disordered" evidence="6">
    <location>
        <begin position="1745"/>
        <end position="1808"/>
    </location>
</feature>
<dbReference type="Proteomes" id="UP000050790">
    <property type="component" value="Unassembled WGS sequence"/>
</dbReference>
<feature type="compositionally biased region" description="Low complexity" evidence="6">
    <location>
        <begin position="1159"/>
        <end position="1168"/>
    </location>
</feature>
<feature type="region of interest" description="Disordered" evidence="6">
    <location>
        <begin position="1115"/>
        <end position="1210"/>
    </location>
</feature>
<feature type="compositionally biased region" description="Polar residues" evidence="6">
    <location>
        <begin position="1242"/>
        <end position="1257"/>
    </location>
</feature>
<evidence type="ECO:0000256" key="6">
    <source>
        <dbReference type="SAM" id="MobiDB-lite"/>
    </source>
</evidence>
<dbReference type="Pfam" id="PF23081">
    <property type="entry name" value="HTH_KIF26A_B_1st"/>
    <property type="match status" value="1"/>
</dbReference>
<feature type="region of interest" description="Disordered" evidence="6">
    <location>
        <begin position="2234"/>
        <end position="2281"/>
    </location>
</feature>
<feature type="region of interest" description="Disordered" evidence="6">
    <location>
        <begin position="1000"/>
        <end position="1040"/>
    </location>
</feature>
<feature type="region of interest" description="Disordered" evidence="6">
    <location>
        <begin position="1858"/>
        <end position="1891"/>
    </location>
</feature>
<evidence type="ECO:0000256" key="1">
    <source>
        <dbReference type="ARBA" id="ARBA00004245"/>
    </source>
</evidence>
<evidence type="ECO:0000256" key="3">
    <source>
        <dbReference type="ARBA" id="ARBA00022840"/>
    </source>
</evidence>
<feature type="compositionally biased region" description="Polar residues" evidence="6">
    <location>
        <begin position="2032"/>
        <end position="2047"/>
    </location>
</feature>
<feature type="compositionally biased region" description="Polar residues" evidence="6">
    <location>
        <begin position="2453"/>
        <end position="2462"/>
    </location>
</feature>
<dbReference type="GO" id="GO:0003777">
    <property type="term" value="F:microtubule motor activity"/>
    <property type="evidence" value="ECO:0007669"/>
    <property type="project" value="InterPro"/>
</dbReference>
<feature type="compositionally biased region" description="Low complexity" evidence="6">
    <location>
        <begin position="2393"/>
        <end position="2424"/>
    </location>
</feature>
<organism evidence="8 9">
    <name type="scientific">Schistosoma margrebowiei</name>
    <dbReference type="NCBI Taxonomy" id="48269"/>
    <lineage>
        <taxon>Eukaryota</taxon>
        <taxon>Metazoa</taxon>
        <taxon>Spiralia</taxon>
        <taxon>Lophotrochozoa</taxon>
        <taxon>Platyhelminthes</taxon>
        <taxon>Trematoda</taxon>
        <taxon>Digenea</taxon>
        <taxon>Strigeidida</taxon>
        <taxon>Schistosomatoidea</taxon>
        <taxon>Schistosomatidae</taxon>
        <taxon>Schistosoma</taxon>
    </lineage>
</organism>
<dbReference type="Pfam" id="PF00225">
    <property type="entry name" value="Kinesin"/>
    <property type="match status" value="1"/>
</dbReference>
<evidence type="ECO:0000259" key="7">
    <source>
        <dbReference type="PROSITE" id="PS50067"/>
    </source>
</evidence>
<dbReference type="InterPro" id="IPR036961">
    <property type="entry name" value="Kinesin_motor_dom_sf"/>
</dbReference>
<dbReference type="GO" id="GO:0007018">
    <property type="term" value="P:microtubule-based movement"/>
    <property type="evidence" value="ECO:0007669"/>
    <property type="project" value="InterPro"/>
</dbReference>
<dbReference type="Gene3D" id="3.40.850.10">
    <property type="entry name" value="Kinesin motor domain"/>
    <property type="match status" value="1"/>
</dbReference>
<feature type="compositionally biased region" description="Polar residues" evidence="6">
    <location>
        <begin position="1858"/>
        <end position="1870"/>
    </location>
</feature>
<keyword evidence="4" id="KW-0206">Cytoskeleton</keyword>
<name>A0AA84ZNF9_9TREM</name>
<dbReference type="InterPro" id="IPR001752">
    <property type="entry name" value="Kinesin_motor_dom"/>
</dbReference>
<comment type="caution">
    <text evidence="5">Lacks conserved residue(s) required for the propagation of feature annotation.</text>
</comment>
<feature type="compositionally biased region" description="Basic and acidic residues" evidence="6">
    <location>
        <begin position="2203"/>
        <end position="2219"/>
    </location>
</feature>
<proteinExistence type="inferred from homology"/>
<feature type="compositionally biased region" description="Low complexity" evidence="6">
    <location>
        <begin position="1176"/>
        <end position="1189"/>
    </location>
</feature>
<dbReference type="PROSITE" id="PS50067">
    <property type="entry name" value="KINESIN_MOTOR_2"/>
    <property type="match status" value="1"/>
</dbReference>
<keyword evidence="3" id="KW-0067">ATP-binding</keyword>
<dbReference type="InterPro" id="IPR027640">
    <property type="entry name" value="Kinesin-like_fam"/>
</dbReference>
<feature type="region of interest" description="Disordered" evidence="6">
    <location>
        <begin position="908"/>
        <end position="927"/>
    </location>
</feature>
<dbReference type="PANTHER" id="PTHR21608:SF7">
    <property type="entry name" value="KINESIN-LIKE PROTEIN CG14535"/>
    <property type="match status" value="1"/>
</dbReference>
<feature type="compositionally biased region" description="Polar residues" evidence="6">
    <location>
        <begin position="1132"/>
        <end position="1157"/>
    </location>
</feature>
<dbReference type="GO" id="GO:0005524">
    <property type="term" value="F:ATP binding"/>
    <property type="evidence" value="ECO:0007669"/>
    <property type="project" value="UniProtKB-KW"/>
</dbReference>
<feature type="compositionally biased region" description="Low complexity" evidence="6">
    <location>
        <begin position="2234"/>
        <end position="2245"/>
    </location>
</feature>
<feature type="compositionally biased region" description="Polar residues" evidence="6">
    <location>
        <begin position="909"/>
        <end position="927"/>
    </location>
</feature>
<evidence type="ECO:0000256" key="5">
    <source>
        <dbReference type="PROSITE-ProRule" id="PRU00283"/>
    </source>
</evidence>
<feature type="domain" description="Kinesin motor" evidence="7">
    <location>
        <begin position="608"/>
        <end position="1001"/>
    </location>
</feature>
<sequence>MSSINQNHQSVDLNQLQTDIDLHEKQILQNSKLSINNNIHSNHYLNKSDHISITNKRFNCKNTTMSVLQSILHAGSIDSIPVLVTRCNACLMCLKDLIRQAYDLIIPGSPYYSVILMKTPLSPAITAQILESLKLPDHPLVKVANDRCASCATRFIQLKIDALSYVRRSVLSVTTGKLTRVSPTLMRLNAGRMNLLPNENSYCQSSESDNVKADWIRTSQSNVQSVKSAQLYHISVPDNSRPQHIFRLESSLQNSPQNYKALGFKLLNDHFRTETHNSHYSQGSNNEVNKLQEPLYQTTLSKSSGSTNTSINPHVQGDHKLLNNLTFIPSSQHILQRTYFPAVSNHPNTSVHHQTGIQRNLQTNSNYIRVDTNHKLGESSLYAHLGNHKTEFQHLNPVCEAIKNKSQLSCPDYSRSIRWAAEKGLISAAKQQQILWESSREKTSPLQLMQSHSEDHHQSVINRGEINPSIVNTHQRVDNEIGQDQNIEQDKIIHQLIQSNKGSKINQQQPSVTQISAAASFFTRAGQKLTITNNSKRKRKILSNDVIDINHLTGYNTLSTLYRYNQQSKCLTGFSEVIHHHPPPMPPTLLKWSRNGTNNSILNNKTGKVKIILQLRSDHEIDKGSQQKISYLTVEKRKNQVCLNDPNINGSESITNIKCSNLHGPKLFAMDGIFTEEDSMAELCAFALTDIIQSVVNGSDGCLISFGTRDSIKSNSMFGDDKQSSGLGIIPSAISWLFRLITEQKERTGARFSVRISAVEVYGKEEALRDLLSSVSNTTDAAGANAPGVYLREDPISGTQLENQSELRAPTADKAAFYLDSALSARYQSITTDGSPAKSLTDSSPLDSNSSNPAILWKRNSHLFFTLHIYQYRVERSGIGSGVAGGRSRLHLIDLGNTKLSRDIETDISADTDSQNSENKQTSTSLNDSVLSLSSMTSVVLALINGNRHHPHRNSKLSQMLREAIGSIGCRTCILIQTSPNVNYYHENLQLLQFASKIQRSRRHRTHERTLVGSSSNSSEINSKIDDQNTSSEDSSSCDSFGLRRAGRLRLNMGLRSAMKRSNGYKGFSTKYRHYGPDSLLSVPASSEKDYTSSSEQSCDTVIYLGRQGLLSHQYDQDDNQKIRSRLGKPTSGASMDTGSEASSGSKVKQFEGQQLHDSPVGSSVGVRRGSGGAESGSLGHSGSHTNSGDHCSPQAVHSKERKRSAPRTNIYAWPRNAVKNAIETLSTQKEQWVDGPKSDFHPSNPSHQASQTTTNAVAKPSMIDKETQVDELTKTSVQVIIPCQLTSQEEYHPISAICTHTHQKVPEKDYLEQKADELCKTEHDKQVQNIQKNVSIKPISLEKPNITSKSNKISQMERIIDHCPNNGEVQHGDTTLSSQCSTCVMAGSLMNQSNLTVETGDLTSIVPNGNHIQLVKPQSLESWTVNNNTNNSNNNLNDHELNTQTNSIPHTSNVNQITNVNPIMKQSSNECYLTKSFMNHSDTNAPIAKVKPFVKDWIQKHSTLPINTTMQEDFTKTNENHQLQLMKSDGNELCTVINANLSMALGEIGNDGQSIRHHIFHGKTEFMKPEDNSCSNISNSKALSNALFGNVALQSKQPFINSLQTSSNFARIAAWVKSVSVETYNTQESGLNQSGESNVMIKPRESSTNICTNAKHDPSAHHQTCYCSNNSQNEIMFSGESNFISHQMTRSRVCNYENAIIQSPQCMKISKLRRGRSVPPNSIQEGCHSELPCPFDECTKQDSVTASERTTVPLPISVSSGPLYGKEEKLNISRKSDRDIPSSRRPDGSSNPHLHKEPQGASDTQNIVSCDNKTQYNSDIFDEKLSHQPTGFWASSKKSHFRINTKPFHGETVGFSPTTTSQYSNTHVKTSPLRKTCFSPETKKKSSKLHQENESHLLVCTSPKSSKCQRTHSICSSTESEHSFNKNDVFLDSCTIHKSDHAQNDDSIGTKSNILQTTVGKKLSKEIRTKTSKGRLSFLTSPLFGKRKEKEAKSSETAVVKDTKHIDHQTVKNFDLRLKPLTKDSDHSNQNKHSSSQVDTPESQTRIRCIRRDKSSSKHIQSEKQHNSSKNTLLSNAHATNIPLTFNTSMASTKISSMQSSSGHGSECSSSLLTEHTSAWNSKAEPNTSLRCRCKRHHHHHHTHQHHHHSGNGQRCHRCFQLSHACRPDHHNNRKCEAVSETRRPADGKRSSESGNSVSGHRKVENKETEEHDKHCNDGKVLLESFETGKLSIGIPSSNISGSGPRRGGGHASSGYESIVRDSEASSHADSTSGSSAGGVGVITANVKKNKTIPQKHCTTQEYCEHCHRINQTNVSLDERIKESQVIQSSNMNSYCKEELDKNEPSIQSNSHKIHYNLQTVQRLHTSKIDSDVNNQELSCQGFQQIHLTSPSKQSSQQHSTNSKSSATSKTVTSQSHSSSSTSHRSRSAPPCSEDTSEETSSSPISVRYVSNKPSENLSSQISTNVKNSVLENSSNVSCILPMYAEEVQEMERQIRYEKTYDLLAQQDMLKMELMTAKDRLLIDPSTWSFDLYVAEQMDPDDPSFLEALEKETEILRKRVDACKSHIMLITCFDTQFKSGQLSNVINNSRMNQTINITYTNTDLN</sequence>
<accession>A0AA84ZNF9</accession>
<evidence type="ECO:0000313" key="9">
    <source>
        <dbReference type="WBParaSite" id="SMRG1_39380.3"/>
    </source>
</evidence>
<dbReference type="InterPro" id="IPR027417">
    <property type="entry name" value="P-loop_NTPase"/>
</dbReference>
<evidence type="ECO:0000313" key="8">
    <source>
        <dbReference type="Proteomes" id="UP000050790"/>
    </source>
</evidence>
<keyword evidence="2" id="KW-0547">Nucleotide-binding</keyword>
<reference evidence="9" key="1">
    <citation type="submission" date="2023-11" db="UniProtKB">
        <authorList>
            <consortium name="WormBaseParasite"/>
        </authorList>
    </citation>
    <scope>IDENTIFICATION</scope>
</reference>
<feature type="compositionally biased region" description="Basic and acidic residues" evidence="6">
    <location>
        <begin position="1766"/>
        <end position="1788"/>
    </location>
</feature>
<keyword evidence="4" id="KW-0963">Cytoplasm</keyword>
<comment type="similarity">
    <text evidence="5">Belongs to the TRAFAC class myosin-kinesin ATPase superfamily. Kinesin family.</text>
</comment>
<protein>
    <submittedName>
        <fullName evidence="9">Kinesin motor domain-containing protein</fullName>
    </submittedName>
</protein>
<feature type="region of interest" description="Disordered" evidence="6">
    <location>
        <begin position="1234"/>
        <end position="1258"/>
    </location>
</feature>
<feature type="region of interest" description="Disordered" evidence="6">
    <location>
        <begin position="2389"/>
        <end position="2462"/>
    </location>
</feature>
<dbReference type="SMART" id="SM00129">
    <property type="entry name" value="KISc"/>
    <property type="match status" value="1"/>
</dbReference>
<evidence type="ECO:0000256" key="4">
    <source>
        <dbReference type="ARBA" id="ARBA00023212"/>
    </source>
</evidence>
<feature type="compositionally biased region" description="Basic and acidic residues" evidence="6">
    <location>
        <begin position="2051"/>
        <end position="2067"/>
    </location>
</feature>
<dbReference type="GO" id="GO:0005856">
    <property type="term" value="C:cytoskeleton"/>
    <property type="evidence" value="ECO:0007669"/>
    <property type="project" value="UniProtKB-SubCell"/>
</dbReference>
<dbReference type="InterPro" id="IPR057090">
    <property type="entry name" value="HTH_KIF26A_B_1st"/>
</dbReference>
<comment type="subcellular location">
    <subcellularLocation>
        <location evidence="1">Cytoplasm</location>
        <location evidence="1">Cytoskeleton</location>
    </subcellularLocation>
</comment>
<feature type="region of interest" description="Disordered" evidence="6">
    <location>
        <begin position="2171"/>
        <end position="2219"/>
    </location>
</feature>
<evidence type="ECO:0000256" key="2">
    <source>
        <dbReference type="ARBA" id="ARBA00022741"/>
    </source>
</evidence>
<feature type="compositionally biased region" description="Basic and acidic residues" evidence="6">
    <location>
        <begin position="1882"/>
        <end position="1891"/>
    </location>
</feature>
<feature type="region of interest" description="Disordered" evidence="6">
    <location>
        <begin position="2022"/>
        <end position="2075"/>
    </location>
</feature>
<feature type="compositionally biased region" description="Low complexity" evidence="6">
    <location>
        <begin position="1014"/>
        <end position="1040"/>
    </location>
</feature>
<dbReference type="SUPFAM" id="SSF52540">
    <property type="entry name" value="P-loop containing nucleoside triphosphate hydrolases"/>
    <property type="match status" value="1"/>
</dbReference>
<dbReference type="PANTHER" id="PTHR21608">
    <property type="entry name" value="KINESIN-LIKE PROTEIN CG14535"/>
    <property type="match status" value="1"/>
</dbReference>